<reference evidence="1" key="1">
    <citation type="submission" date="2022-07" db="EMBL/GenBank/DDBJ databases">
        <title>Phylogenomic reconstructions and comparative analyses of Kickxellomycotina fungi.</title>
        <authorList>
            <person name="Reynolds N.K."/>
            <person name="Stajich J.E."/>
            <person name="Barry K."/>
            <person name="Grigoriev I.V."/>
            <person name="Crous P."/>
            <person name="Smith M.E."/>
        </authorList>
    </citation>
    <scope>NUCLEOTIDE SEQUENCE</scope>
    <source>
        <strain evidence="1">CBS 109366</strain>
    </source>
</reference>
<name>A0ACC1JZH8_9FUNG</name>
<protein>
    <submittedName>
        <fullName evidence="1">Uncharacterized protein</fullName>
    </submittedName>
</protein>
<evidence type="ECO:0000313" key="2">
    <source>
        <dbReference type="Proteomes" id="UP001140234"/>
    </source>
</evidence>
<dbReference type="Proteomes" id="UP001140234">
    <property type="component" value="Unassembled WGS sequence"/>
</dbReference>
<sequence>MADRIADPQARRLVAGFGDEGQRLCQAIGGRARGALPAGLAVRSVVVSGRSGAGKALLLRTLADQLQCELVRIHPGRVVASGGQHHGLRRQLVSVPRGRPAVVWLVDAELFRGLYSSVVAEFIRRQDAASQCLVVMTTRYPERMTPDLRRLCDDHIRLLPPGPAERRCLARWVGCGRIPEELLDQAADGAHGKVAAELFAALAVFGEQPLAQPSSPQAAVGWGDIGGLDAVIERLKETIVWPLQHPERFRRLGIRAPRGVLLHGPPGTGKTMLAQAAASEVSASFLAVAIPDLVKGEVGESEKALAAVFAAARRGPSILFLDEIEAIFGAREQAGETGRKLVSQLFLEMDAIPSDARMVILAATNAPAMVDPAILRAGRLDTVIHIPRPDEAGRLDILRRSTRHLRIDDADAVLAWLARRSLSGAEIRAVVRGACYAAIQRGSQTLARPDFAAAAESAIYCDNTAATSLHTRQ</sequence>
<gene>
    <name evidence="1" type="ORF">IWQ57_002692</name>
</gene>
<accession>A0ACC1JZH8</accession>
<dbReference type="EMBL" id="JANBUJ010000744">
    <property type="protein sequence ID" value="KAJ2770373.1"/>
    <property type="molecule type" value="Genomic_DNA"/>
</dbReference>
<evidence type="ECO:0000313" key="1">
    <source>
        <dbReference type="EMBL" id="KAJ2770373.1"/>
    </source>
</evidence>
<keyword evidence="2" id="KW-1185">Reference proteome</keyword>
<proteinExistence type="predicted"/>
<comment type="caution">
    <text evidence="1">The sequence shown here is derived from an EMBL/GenBank/DDBJ whole genome shotgun (WGS) entry which is preliminary data.</text>
</comment>
<organism evidence="1 2">
    <name type="scientific">Coemansia nantahalensis</name>
    <dbReference type="NCBI Taxonomy" id="2789366"/>
    <lineage>
        <taxon>Eukaryota</taxon>
        <taxon>Fungi</taxon>
        <taxon>Fungi incertae sedis</taxon>
        <taxon>Zoopagomycota</taxon>
        <taxon>Kickxellomycotina</taxon>
        <taxon>Kickxellomycetes</taxon>
        <taxon>Kickxellales</taxon>
        <taxon>Kickxellaceae</taxon>
        <taxon>Coemansia</taxon>
    </lineage>
</organism>